<dbReference type="PANTHER" id="PTHR37069">
    <property type="entry name" value="DDE_TNP_1_7 DOMAIN-CONTAINING PROTEIN"/>
    <property type="match status" value="1"/>
</dbReference>
<accession>A0A8J5IYD9</accession>
<feature type="region of interest" description="Disordered" evidence="1">
    <location>
        <begin position="1"/>
        <end position="44"/>
    </location>
</feature>
<protein>
    <submittedName>
        <fullName evidence="2">Uncharacterized protein</fullName>
    </submittedName>
</protein>
<dbReference type="EMBL" id="JAENGY010000445">
    <property type="protein sequence ID" value="KAG6962778.1"/>
    <property type="molecule type" value="Genomic_DNA"/>
</dbReference>
<name>A0A8J5IYD9_9STRA</name>
<keyword evidence="3" id="KW-1185">Reference proteome</keyword>
<dbReference type="Proteomes" id="UP000709295">
    <property type="component" value="Unassembled WGS sequence"/>
</dbReference>
<dbReference type="PANTHER" id="PTHR37069:SF2">
    <property type="entry name" value="PIGGYBAC TRANSPOSABLE ELEMENT-DERIVED PROTEIN DOMAIN-CONTAINING PROTEIN"/>
    <property type="match status" value="1"/>
</dbReference>
<organism evidence="2 3">
    <name type="scientific">Phytophthora aleatoria</name>
    <dbReference type="NCBI Taxonomy" id="2496075"/>
    <lineage>
        <taxon>Eukaryota</taxon>
        <taxon>Sar</taxon>
        <taxon>Stramenopiles</taxon>
        <taxon>Oomycota</taxon>
        <taxon>Peronosporomycetes</taxon>
        <taxon>Peronosporales</taxon>
        <taxon>Peronosporaceae</taxon>
        <taxon>Phytophthora</taxon>
    </lineage>
</organism>
<comment type="caution">
    <text evidence="2">The sequence shown here is derived from an EMBL/GenBank/DDBJ whole genome shotgun (WGS) entry which is preliminary data.</text>
</comment>
<feature type="compositionally biased region" description="Polar residues" evidence="1">
    <location>
        <begin position="32"/>
        <end position="43"/>
    </location>
</feature>
<feature type="compositionally biased region" description="Basic and acidic residues" evidence="1">
    <location>
        <begin position="8"/>
        <end position="21"/>
    </location>
</feature>
<gene>
    <name evidence="2" type="ORF">JG688_00008443</name>
</gene>
<sequence length="152" mass="17082">MEQAPLSDWKRQRSKEAYDGSKRRRVLRVATSGPSGDASQPFSSRGGLVQFKLVWLQLRREGWSSKPPPPGLDNRYLYIKSGGNPKGEEGVDFLRGEEAVLRFVGPSEDNSCDTGDGAKALMRVLVRVLGDGWCEYWFECCVWYVSCLSCVR</sequence>
<reference evidence="2" key="1">
    <citation type="submission" date="2021-01" db="EMBL/GenBank/DDBJ databases">
        <title>Phytophthora aleatoria, a newly-described species from Pinus radiata is distinct from Phytophthora cactorum isolates based on comparative genomics.</title>
        <authorList>
            <person name="Mcdougal R."/>
            <person name="Panda P."/>
            <person name="Williams N."/>
            <person name="Studholme D.J."/>
        </authorList>
    </citation>
    <scope>NUCLEOTIDE SEQUENCE</scope>
    <source>
        <strain evidence="2">NZFS 4037</strain>
    </source>
</reference>
<evidence type="ECO:0000313" key="3">
    <source>
        <dbReference type="Proteomes" id="UP000709295"/>
    </source>
</evidence>
<proteinExistence type="predicted"/>
<evidence type="ECO:0000313" key="2">
    <source>
        <dbReference type="EMBL" id="KAG6962778.1"/>
    </source>
</evidence>
<dbReference type="AlphaFoldDB" id="A0A8J5IYD9"/>
<evidence type="ECO:0000256" key="1">
    <source>
        <dbReference type="SAM" id="MobiDB-lite"/>
    </source>
</evidence>